<dbReference type="EMBL" id="CP015093">
    <property type="protein sequence ID" value="APZ54448.1"/>
    <property type="molecule type" value="Genomic_DNA"/>
</dbReference>
<dbReference type="Proteomes" id="UP000187059">
    <property type="component" value="Chromosome"/>
</dbReference>
<sequence>MRFRGKHKTGGTTGDSGHSPAPTLGFYISLRTTFPGIGERFWSIKGLGMGGLPQSCRSVVKPCQRGVKRGETAIFSHWLSASCLNRGRQSRRYDAEWRQGA</sequence>
<evidence type="ECO:0000313" key="2">
    <source>
        <dbReference type="EMBL" id="APZ54448.1"/>
    </source>
</evidence>
<accession>A0A1P8UYH9</accession>
<keyword evidence="3" id="KW-1185">Reference proteome</keyword>
<evidence type="ECO:0000313" key="3">
    <source>
        <dbReference type="Proteomes" id="UP000187059"/>
    </source>
</evidence>
<proteinExistence type="predicted"/>
<evidence type="ECO:0000256" key="1">
    <source>
        <dbReference type="SAM" id="MobiDB-lite"/>
    </source>
</evidence>
<dbReference type="AlphaFoldDB" id="A0A1P8UYH9"/>
<feature type="region of interest" description="Disordered" evidence="1">
    <location>
        <begin position="1"/>
        <end position="21"/>
    </location>
</feature>
<organism evidence="2 3">
    <name type="scientific">Salipiger abyssi</name>
    <dbReference type="NCBI Taxonomy" id="1250539"/>
    <lineage>
        <taxon>Bacteria</taxon>
        <taxon>Pseudomonadati</taxon>
        <taxon>Pseudomonadota</taxon>
        <taxon>Alphaproteobacteria</taxon>
        <taxon>Rhodobacterales</taxon>
        <taxon>Roseobacteraceae</taxon>
        <taxon>Salipiger</taxon>
    </lineage>
</organism>
<dbReference type="KEGG" id="paby:Ga0080574_TMP4114"/>
<gene>
    <name evidence="2" type="ORF">Ga0080574_TMP4114</name>
</gene>
<reference evidence="2 3" key="1">
    <citation type="submission" date="2016-04" db="EMBL/GenBank/DDBJ databases">
        <title>Deep-sea bacteria in the southern Pacific.</title>
        <authorList>
            <person name="Tang K."/>
        </authorList>
    </citation>
    <scope>NUCLEOTIDE SEQUENCE [LARGE SCALE GENOMIC DNA]</scope>
    <source>
        <strain evidence="2 3">JLT2014</strain>
    </source>
</reference>
<name>A0A1P8UYH9_9RHOB</name>
<protein>
    <submittedName>
        <fullName evidence="2">Uncharacterized protein</fullName>
    </submittedName>
</protein>